<gene>
    <name evidence="4" type="ORF">Taro_017363</name>
</gene>
<feature type="compositionally biased region" description="Basic and acidic residues" evidence="2">
    <location>
        <begin position="733"/>
        <end position="743"/>
    </location>
</feature>
<evidence type="ECO:0000313" key="4">
    <source>
        <dbReference type="EMBL" id="MQL84853.1"/>
    </source>
</evidence>
<dbReference type="OrthoDB" id="29024at2759"/>
<keyword evidence="1" id="KW-0175">Coiled coil</keyword>
<feature type="compositionally biased region" description="Basic and acidic residues" evidence="2">
    <location>
        <begin position="887"/>
        <end position="957"/>
    </location>
</feature>
<dbReference type="GO" id="GO:0006397">
    <property type="term" value="P:mRNA processing"/>
    <property type="evidence" value="ECO:0007669"/>
    <property type="project" value="InterPro"/>
</dbReference>
<feature type="compositionally biased region" description="Basic and acidic residues" evidence="2">
    <location>
        <begin position="965"/>
        <end position="1065"/>
    </location>
</feature>
<feature type="compositionally biased region" description="Pro residues" evidence="2">
    <location>
        <begin position="1069"/>
        <end position="1079"/>
    </location>
</feature>
<dbReference type="Proteomes" id="UP000652761">
    <property type="component" value="Unassembled WGS sequence"/>
</dbReference>
<reference evidence="4" key="1">
    <citation type="submission" date="2017-07" db="EMBL/GenBank/DDBJ databases">
        <title>Taro Niue Genome Assembly and Annotation.</title>
        <authorList>
            <person name="Atibalentja N."/>
            <person name="Keating K."/>
            <person name="Fields C.J."/>
        </authorList>
    </citation>
    <scope>NUCLEOTIDE SEQUENCE</scope>
    <source>
        <strain evidence="4">Niue_2</strain>
        <tissue evidence="4">Leaf</tissue>
    </source>
</reference>
<feature type="compositionally biased region" description="Basic and acidic residues" evidence="2">
    <location>
        <begin position="264"/>
        <end position="276"/>
    </location>
</feature>
<dbReference type="InterPro" id="IPR040007">
    <property type="entry name" value="Tho2"/>
</dbReference>
<dbReference type="GO" id="GO:0000445">
    <property type="term" value="C:THO complex part of transcription export complex"/>
    <property type="evidence" value="ECO:0007669"/>
    <property type="project" value="TreeGrafter"/>
</dbReference>
<feature type="compositionally biased region" description="Pro residues" evidence="2">
    <location>
        <begin position="1193"/>
        <end position="1202"/>
    </location>
</feature>
<feature type="compositionally biased region" description="Polar residues" evidence="2">
    <location>
        <begin position="792"/>
        <end position="813"/>
    </location>
</feature>
<dbReference type="GO" id="GO:0003729">
    <property type="term" value="F:mRNA binding"/>
    <property type="evidence" value="ECO:0007669"/>
    <property type="project" value="TreeGrafter"/>
</dbReference>
<evidence type="ECO:0000313" key="5">
    <source>
        <dbReference type="Proteomes" id="UP000652761"/>
    </source>
</evidence>
<feature type="compositionally biased region" description="Polar residues" evidence="2">
    <location>
        <begin position="820"/>
        <end position="854"/>
    </location>
</feature>
<dbReference type="PANTHER" id="PTHR21597:SF0">
    <property type="entry name" value="THO COMPLEX SUBUNIT 2"/>
    <property type="match status" value="1"/>
</dbReference>
<evidence type="ECO:0000259" key="3">
    <source>
        <dbReference type="Pfam" id="PF11262"/>
    </source>
</evidence>
<dbReference type="GO" id="GO:0006406">
    <property type="term" value="P:mRNA export from nucleus"/>
    <property type="evidence" value="ECO:0007669"/>
    <property type="project" value="InterPro"/>
</dbReference>
<feature type="compositionally biased region" description="Basic and acidic residues" evidence="2">
    <location>
        <begin position="1231"/>
        <end position="1266"/>
    </location>
</feature>
<dbReference type="PANTHER" id="PTHR21597">
    <property type="entry name" value="THO2 PROTEIN"/>
    <property type="match status" value="1"/>
</dbReference>
<protein>
    <recommendedName>
        <fullName evidence="3">THO complex subunitTHOC2 C-terminal domain-containing protein</fullName>
    </recommendedName>
</protein>
<feature type="coiled-coil region" evidence="1">
    <location>
        <begin position="333"/>
        <end position="395"/>
    </location>
</feature>
<evidence type="ECO:0000256" key="1">
    <source>
        <dbReference type="SAM" id="Coils"/>
    </source>
</evidence>
<dbReference type="AlphaFoldDB" id="A0A843UVT9"/>
<sequence>MIQELMQHMANVQYTENMTEDQLDAMAGAETLRSQFTVFGMSKANKVQVTSLPPSLLCHLHYDDINIGKVAVEDSRGKGVWAWIAKYFRGSSRWCLQTSLRPFGGRTDDSQSHSFNKFYQMYDIVNNIMPSSTMLGLEMGGALSKSTNRLRDSLFPRDGPNQAVPLLLLIAQHRSMVVINADAPHIKMVSEQFDRCHGSLLQYVEFLSSAVTPDAYAQLVPALDDLVHTYHLDSEVAFLIYRPVMRLFRCSGDHETYWPLSIPHDTENHPAEKEPEPSSDVLLDRPSPQTPIKWLDLIGTVRSMLPSRAWNSLSPDLYATFWGLTLYDLYVPRSRYETEIAKQHNNLKALEELSDNSSSAIMKRKKDKEKTQELLDKLIAELQKHEEHVASVSERLAYEKDKWLSSCPDTLKTNMEFLQRCIFPRCVFSMLDAVYCAIFVHTLHSLGTPYFNTVNHIDVLICKTLQPMICCCTEYEASRLGRFLYETLKMAYRWKSDESVYERECGNMPGFAVYYRYPNSKRVTFSQFVRVHTKWNTRITRLLIQCLESPEYIEIRNALIMLTKISSIFPVTRKTGLNLERRVSKIKNDEREDLKVLATGVAAALAGRKGSWVSEEEFAMGLTDVKHAASPAKPVPSNLGMLQNGPQSDSIVTKNGAIGTQFPDQSNAVKDQVLRAKISDGMADRSEGVVVSKSDLGQQKMKFSSGNSAEITSSIAVTPAISKPSAGQTAVEEGMRVSAEENNLKIPSKTSADSEARSHAKRSTQSATAKQPKQDLLKDETRSERSTGKGTGQISSAGREGSSQVLEGRQSGSAAPLTAVNGSSISTSLKGPIASTRSSTDTHGSLSRTESGPTRATDMKVSVGNEVDDSDLHEKPRLLASRHGHSPARDDSLTIKPADRQLKKNAPIEEQERLGKRRKGDPESKDGEGIEVQLADRERSFDFRDKSHLSDHEKFGSEEQSLSRLADKLIDKTKDKGAERHEKDHRDKADRPDKMRGEDILDKSRDRSMERYSNERSVERMQDRADRNLDRTLDKARDERGKDDRSKVRHSEPSLDKSHSDDRFHGQSLPPPPPLPPSFVPQSFGGSRRDEEIDRRVSSRHAQRLSPKHDEKERRRSEENPLVSHEDAKRRREEDFRERKRDERDGLPMKAEEREREKGMITKDDAESTAASKRRKLKRDHPSAAEAGEYTPVVPPLPPPLAPGASQRFDGRESGERKGTLAQRAAYVEESTQRMHAKEAASKIIRRDSEQLHEREWEEEKRQRTEAKRKHRK</sequence>
<feature type="compositionally biased region" description="Basic and acidic residues" evidence="2">
    <location>
        <begin position="1087"/>
        <end position="1097"/>
    </location>
</feature>
<feature type="compositionally biased region" description="Basic and acidic residues" evidence="2">
    <location>
        <begin position="1107"/>
        <end position="1166"/>
    </location>
</feature>
<feature type="region of interest" description="Disordered" evidence="2">
    <location>
        <begin position="721"/>
        <end position="1273"/>
    </location>
</feature>
<accession>A0A843UVT9</accession>
<dbReference type="Pfam" id="PF11262">
    <property type="entry name" value="Tho2"/>
    <property type="match status" value="1"/>
</dbReference>
<organism evidence="4 5">
    <name type="scientific">Colocasia esculenta</name>
    <name type="common">Wild taro</name>
    <name type="synonym">Arum esculentum</name>
    <dbReference type="NCBI Taxonomy" id="4460"/>
    <lineage>
        <taxon>Eukaryota</taxon>
        <taxon>Viridiplantae</taxon>
        <taxon>Streptophyta</taxon>
        <taxon>Embryophyta</taxon>
        <taxon>Tracheophyta</taxon>
        <taxon>Spermatophyta</taxon>
        <taxon>Magnoliopsida</taxon>
        <taxon>Liliopsida</taxon>
        <taxon>Araceae</taxon>
        <taxon>Aroideae</taxon>
        <taxon>Colocasieae</taxon>
        <taxon>Colocasia</taxon>
    </lineage>
</organism>
<feature type="compositionally biased region" description="Basic and acidic residues" evidence="2">
    <location>
        <begin position="1209"/>
        <end position="1219"/>
    </location>
</feature>
<feature type="region of interest" description="Disordered" evidence="2">
    <location>
        <begin position="263"/>
        <end position="283"/>
    </location>
</feature>
<name>A0A843UVT9_COLES</name>
<dbReference type="InterPro" id="IPR021418">
    <property type="entry name" value="THO_THOC2_C"/>
</dbReference>
<comment type="caution">
    <text evidence="4">The sequence shown here is derived from an EMBL/GenBank/DDBJ whole genome shotgun (WGS) entry which is preliminary data.</text>
</comment>
<evidence type="ECO:0000256" key="2">
    <source>
        <dbReference type="SAM" id="MobiDB-lite"/>
    </source>
</evidence>
<feature type="domain" description="THO complex subunitTHOC2 C-terminal" evidence="3">
    <location>
        <begin position="310"/>
        <end position="605"/>
    </location>
</feature>
<feature type="compositionally biased region" description="Basic and acidic residues" evidence="2">
    <location>
        <begin position="772"/>
        <end position="787"/>
    </location>
</feature>
<proteinExistence type="predicted"/>
<keyword evidence="5" id="KW-1185">Reference proteome</keyword>
<dbReference type="EMBL" id="NMUH01000790">
    <property type="protein sequence ID" value="MQL84853.1"/>
    <property type="molecule type" value="Genomic_DNA"/>
</dbReference>